<name>A0ABS0B747_9GAMM</name>
<dbReference type="RefSeq" id="WP_194931432.1">
    <property type="nucleotide sequence ID" value="NZ_JADLZT010000006.1"/>
</dbReference>
<sequence>MSDMDKPVDGRLHSALFAFYTKLITATSIEEQTQAARNYAIYAAETAGRSSTMYLHYLPRILARQVRYAKLPVRLKFADMRKIVEAVHDEVEAARGWE</sequence>
<evidence type="ECO:0000313" key="2">
    <source>
        <dbReference type="Proteomes" id="UP001429984"/>
    </source>
</evidence>
<protein>
    <submittedName>
        <fullName evidence="1">Uncharacterized protein</fullName>
    </submittedName>
</protein>
<reference evidence="1 2" key="1">
    <citation type="submission" date="2020-11" db="EMBL/GenBank/DDBJ databases">
        <title>Draft Genome Sequence and Secondary Metabolite Biosynthetic Potential of the Lysobacter niastensis Type strain DSM 18481.</title>
        <authorList>
            <person name="Turrini P."/>
            <person name="Artuso I."/>
            <person name="Tescari M."/>
            <person name="Lugli G.A."/>
            <person name="Frangipani E."/>
            <person name="Ventura M."/>
            <person name="Visca P."/>
        </authorList>
    </citation>
    <scope>NUCLEOTIDE SEQUENCE [LARGE SCALE GENOMIC DNA]</scope>
    <source>
        <strain evidence="1 2">DSM 18481</strain>
    </source>
</reference>
<evidence type="ECO:0000313" key="1">
    <source>
        <dbReference type="EMBL" id="MBF6024849.1"/>
    </source>
</evidence>
<keyword evidence="2" id="KW-1185">Reference proteome</keyword>
<dbReference type="EMBL" id="JADLZT010000006">
    <property type="protein sequence ID" value="MBF6024849.1"/>
    <property type="molecule type" value="Genomic_DNA"/>
</dbReference>
<proteinExistence type="predicted"/>
<organism evidence="1 2">
    <name type="scientific">Lysobacter niastensis</name>
    <dbReference type="NCBI Taxonomy" id="380629"/>
    <lineage>
        <taxon>Bacteria</taxon>
        <taxon>Pseudomonadati</taxon>
        <taxon>Pseudomonadota</taxon>
        <taxon>Gammaproteobacteria</taxon>
        <taxon>Lysobacterales</taxon>
        <taxon>Lysobacteraceae</taxon>
        <taxon>Lysobacter</taxon>
    </lineage>
</organism>
<accession>A0ABS0B747</accession>
<comment type="caution">
    <text evidence="1">The sequence shown here is derived from an EMBL/GenBank/DDBJ whole genome shotgun (WGS) entry which is preliminary data.</text>
</comment>
<gene>
    <name evidence="1" type="ORF">IU514_12515</name>
</gene>
<dbReference type="Proteomes" id="UP001429984">
    <property type="component" value="Unassembled WGS sequence"/>
</dbReference>